<evidence type="ECO:0000313" key="3">
    <source>
        <dbReference type="Proteomes" id="UP001362999"/>
    </source>
</evidence>
<reference evidence="2 3" key="1">
    <citation type="journal article" date="2024" name="J Genomics">
        <title>Draft genome sequencing and assembly of Favolaschia claudopus CIRM-BRFM 2984 isolated from oak limbs.</title>
        <authorList>
            <person name="Navarro D."/>
            <person name="Drula E."/>
            <person name="Chaduli D."/>
            <person name="Cazenave R."/>
            <person name="Ahrendt S."/>
            <person name="Wang J."/>
            <person name="Lipzen A."/>
            <person name="Daum C."/>
            <person name="Barry K."/>
            <person name="Grigoriev I.V."/>
            <person name="Favel A."/>
            <person name="Rosso M.N."/>
            <person name="Martin F."/>
        </authorList>
    </citation>
    <scope>NUCLEOTIDE SEQUENCE [LARGE SCALE GENOMIC DNA]</scope>
    <source>
        <strain evidence="2 3">CIRM-BRFM 2984</strain>
    </source>
</reference>
<sequence>MHRAALERHIETFSSQEKFGLAFEALLKLQESDNDFVSVTEYRDIPDLRLRVPPIGALALLPLKDVDNVAQTLMTVAVPLLRKGWKIPADEVILPAVEDSQIEIMSPAWHNWIHDEAGPAALRGLGVNPKGCECLFSRLEIVEGNTGPTRIESVDDTRGKFASLTVILPSLFSGGHLNFSHDGQSIRIELDGKLTSVIAVYDGVEQTASGLSSGVQLRLVYEIASRKDSPFSQAEPRTTRKTFRALFSAWQRASNLAPEFIVYMLRDKYPHASVMDVDSLRGADKPLVSALRSVAEECQIHVYFVHLEIKTMTCRETDTSWSEGDSTGDASFSTVSSDPDEDNEVVNIVQSFDLNGQNIEIPTLDIDLGSLVNGPNVELQSPDEVEEAQYPCFSETKIYRRTVLVLRRTSMPALESEEVLGNVEGGEEAASAHYGAPEADDDLEKLFSLIHL</sequence>
<organism evidence="2 3">
    <name type="scientific">Favolaschia claudopus</name>
    <dbReference type="NCBI Taxonomy" id="2862362"/>
    <lineage>
        <taxon>Eukaryota</taxon>
        <taxon>Fungi</taxon>
        <taxon>Dikarya</taxon>
        <taxon>Basidiomycota</taxon>
        <taxon>Agaricomycotina</taxon>
        <taxon>Agaricomycetes</taxon>
        <taxon>Agaricomycetidae</taxon>
        <taxon>Agaricales</taxon>
        <taxon>Marasmiineae</taxon>
        <taxon>Mycenaceae</taxon>
        <taxon>Favolaschia</taxon>
    </lineage>
</organism>
<dbReference type="AlphaFoldDB" id="A0AAW0CBS2"/>
<dbReference type="Proteomes" id="UP001362999">
    <property type="component" value="Unassembled WGS sequence"/>
</dbReference>
<keyword evidence="3" id="KW-1185">Reference proteome</keyword>
<dbReference type="EMBL" id="JAWWNJ010000019">
    <property type="protein sequence ID" value="KAK7035813.1"/>
    <property type="molecule type" value="Genomic_DNA"/>
</dbReference>
<evidence type="ECO:0000256" key="1">
    <source>
        <dbReference type="SAM" id="MobiDB-lite"/>
    </source>
</evidence>
<feature type="region of interest" description="Disordered" evidence="1">
    <location>
        <begin position="318"/>
        <end position="340"/>
    </location>
</feature>
<proteinExistence type="predicted"/>
<comment type="caution">
    <text evidence="2">The sequence shown here is derived from an EMBL/GenBank/DDBJ whole genome shotgun (WGS) entry which is preliminary data.</text>
</comment>
<name>A0AAW0CBS2_9AGAR</name>
<accession>A0AAW0CBS2</accession>
<feature type="compositionally biased region" description="Polar residues" evidence="1">
    <location>
        <begin position="319"/>
        <end position="337"/>
    </location>
</feature>
<gene>
    <name evidence="2" type="ORF">R3P38DRAFT_3183630</name>
</gene>
<evidence type="ECO:0000313" key="2">
    <source>
        <dbReference type="EMBL" id="KAK7035813.1"/>
    </source>
</evidence>
<protein>
    <submittedName>
        <fullName evidence="2">Uncharacterized protein</fullName>
    </submittedName>
</protein>